<dbReference type="PANTHER" id="PTHR43133">
    <property type="entry name" value="RNA POLYMERASE ECF-TYPE SIGMA FACTO"/>
    <property type="match status" value="1"/>
</dbReference>
<evidence type="ECO:0000256" key="2">
    <source>
        <dbReference type="ARBA" id="ARBA00023082"/>
    </source>
</evidence>
<reference evidence="5" key="1">
    <citation type="submission" date="2023-05" db="EMBL/GenBank/DDBJ databases">
        <title>Anaerotaeda fermentans gen. nov., sp. nov., a novel anaerobic planctomycete of the new family within the order Sedimentisphaerales isolated from Taman Peninsula, Russia.</title>
        <authorList>
            <person name="Khomyakova M.A."/>
            <person name="Merkel A.Y."/>
            <person name="Slobodkin A.I."/>
        </authorList>
    </citation>
    <scope>NUCLEOTIDE SEQUENCE</scope>
    <source>
        <strain evidence="5">M17dextr</strain>
    </source>
</reference>
<keyword evidence="6" id="KW-1185">Reference proteome</keyword>
<protein>
    <submittedName>
        <fullName evidence="5">ECF-type sigma factor</fullName>
    </submittedName>
</protein>
<feature type="domain" description="RNA polymerase sigma-70 ECF-like HTH" evidence="4">
    <location>
        <begin position="1"/>
        <end position="182"/>
    </location>
</feature>
<dbReference type="InterPro" id="IPR036388">
    <property type="entry name" value="WH-like_DNA-bd_sf"/>
</dbReference>
<dbReference type="NCBIfam" id="TIGR02999">
    <property type="entry name" value="Sig-70_X6"/>
    <property type="match status" value="1"/>
</dbReference>
<keyword evidence="3" id="KW-0804">Transcription</keyword>
<evidence type="ECO:0000313" key="6">
    <source>
        <dbReference type="Proteomes" id="UP001431776"/>
    </source>
</evidence>
<evidence type="ECO:0000313" key="5">
    <source>
        <dbReference type="EMBL" id="MDI6450223.1"/>
    </source>
</evidence>
<name>A0AAW6U4U3_9BACT</name>
<dbReference type="Gene3D" id="1.10.10.10">
    <property type="entry name" value="Winged helix-like DNA-binding domain superfamily/Winged helix DNA-binding domain"/>
    <property type="match status" value="1"/>
</dbReference>
<gene>
    <name evidence="5" type="ORF">QJ522_14275</name>
</gene>
<keyword evidence="1" id="KW-0805">Transcription regulation</keyword>
<dbReference type="Pfam" id="PF07638">
    <property type="entry name" value="Sigma70_ECF"/>
    <property type="match status" value="1"/>
</dbReference>
<proteinExistence type="predicted"/>
<dbReference type="InterPro" id="IPR011517">
    <property type="entry name" value="RNA_pol_sigma70_ECF-like"/>
</dbReference>
<accession>A0AAW6U4U3</accession>
<dbReference type="AlphaFoldDB" id="A0AAW6U4U3"/>
<evidence type="ECO:0000256" key="1">
    <source>
        <dbReference type="ARBA" id="ARBA00023015"/>
    </source>
</evidence>
<sequence>MTDVTRILNAIERGDAKATDELLPLVYEELRILAAQKLSHESPGQTLQATALVHEAYIRLVGDKPQSWDNHGHFFAAAAEAMRRILVENARRKKCHRHGGGRQRVELDEGAILAPDDVPPDDMLALDEALERLADHNKPMADLVKLRAFAGLTGKQAAEALGISESKACEDLAYARAWLALEIGKGDHSPVA</sequence>
<evidence type="ECO:0000256" key="3">
    <source>
        <dbReference type="ARBA" id="ARBA00023163"/>
    </source>
</evidence>
<comment type="caution">
    <text evidence="5">The sequence shown here is derived from an EMBL/GenBank/DDBJ whole genome shotgun (WGS) entry which is preliminary data.</text>
</comment>
<organism evidence="5 6">
    <name type="scientific">Anaerobaca lacustris</name>
    <dbReference type="NCBI Taxonomy" id="3044600"/>
    <lineage>
        <taxon>Bacteria</taxon>
        <taxon>Pseudomonadati</taxon>
        <taxon>Planctomycetota</taxon>
        <taxon>Phycisphaerae</taxon>
        <taxon>Sedimentisphaerales</taxon>
        <taxon>Anaerobacaceae</taxon>
        <taxon>Anaerobaca</taxon>
    </lineage>
</organism>
<dbReference type="Proteomes" id="UP001431776">
    <property type="component" value="Unassembled WGS sequence"/>
</dbReference>
<dbReference type="PANTHER" id="PTHR43133:SF39">
    <property type="entry name" value="SIMILAR TO RNA POLYMERASE SIGMA-E FACTOR"/>
    <property type="match status" value="1"/>
</dbReference>
<dbReference type="GO" id="GO:0016987">
    <property type="term" value="F:sigma factor activity"/>
    <property type="evidence" value="ECO:0007669"/>
    <property type="project" value="UniProtKB-KW"/>
</dbReference>
<dbReference type="RefSeq" id="WP_349245631.1">
    <property type="nucleotide sequence ID" value="NZ_JASCXX010000017.1"/>
</dbReference>
<dbReference type="InterPro" id="IPR039425">
    <property type="entry name" value="RNA_pol_sigma-70-like"/>
</dbReference>
<dbReference type="InterPro" id="IPR053812">
    <property type="entry name" value="HTH_Sigma70_ECF-like"/>
</dbReference>
<dbReference type="EMBL" id="JASCXX010000017">
    <property type="protein sequence ID" value="MDI6450223.1"/>
    <property type="molecule type" value="Genomic_DNA"/>
</dbReference>
<keyword evidence="2" id="KW-0731">Sigma factor</keyword>
<evidence type="ECO:0000259" key="4">
    <source>
        <dbReference type="Pfam" id="PF07638"/>
    </source>
</evidence>